<dbReference type="Proteomes" id="UP000034302">
    <property type="component" value="Unassembled WGS sequence"/>
</dbReference>
<keyword evidence="1" id="KW-0812">Transmembrane</keyword>
<sequence length="85" mass="9547">MDNIYTDLFLNTWQPVINIGDIFKIPLILILVAVLFYAFMLTLKVRILSDTIDSEGNSKMKTLVYINLLTCIIASILGTIIILLG</sequence>
<protein>
    <submittedName>
        <fullName evidence="2">Uncharacterized protein</fullName>
    </submittedName>
</protein>
<comment type="caution">
    <text evidence="2">The sequence shown here is derived from an EMBL/GenBank/DDBJ whole genome shotgun (WGS) entry which is preliminary data.</text>
</comment>
<feature type="transmembrane region" description="Helical" evidence="1">
    <location>
        <begin position="22"/>
        <end position="43"/>
    </location>
</feature>
<dbReference type="EMBL" id="LBOV01000009">
    <property type="protein sequence ID" value="KKP43912.1"/>
    <property type="molecule type" value="Genomic_DNA"/>
</dbReference>
<dbReference type="InterPro" id="IPR043716">
    <property type="entry name" value="DUF5657"/>
</dbReference>
<name>A0A0G0CKE0_9BACT</name>
<feature type="transmembrane region" description="Helical" evidence="1">
    <location>
        <begin position="64"/>
        <end position="84"/>
    </location>
</feature>
<keyword evidence="1" id="KW-0472">Membrane</keyword>
<keyword evidence="1" id="KW-1133">Transmembrane helix</keyword>
<evidence type="ECO:0000313" key="2">
    <source>
        <dbReference type="EMBL" id="KKP43912.1"/>
    </source>
</evidence>
<organism evidence="2 3">
    <name type="scientific">candidate division WS6 bacterium GW2011_GWC1_33_20</name>
    <dbReference type="NCBI Taxonomy" id="1619089"/>
    <lineage>
        <taxon>Bacteria</taxon>
        <taxon>Candidatus Dojkabacteria</taxon>
    </lineage>
</organism>
<dbReference type="Pfam" id="PF18901">
    <property type="entry name" value="DUF5657"/>
    <property type="match status" value="1"/>
</dbReference>
<dbReference type="AlphaFoldDB" id="A0A0G0CKE0"/>
<reference evidence="2 3" key="1">
    <citation type="journal article" date="2015" name="Nature">
        <title>rRNA introns, odd ribosomes, and small enigmatic genomes across a large radiation of phyla.</title>
        <authorList>
            <person name="Brown C.T."/>
            <person name="Hug L.A."/>
            <person name="Thomas B.C."/>
            <person name="Sharon I."/>
            <person name="Castelle C.J."/>
            <person name="Singh A."/>
            <person name="Wilkins M.J."/>
            <person name="Williams K.H."/>
            <person name="Banfield J.F."/>
        </authorList>
    </citation>
    <scope>NUCLEOTIDE SEQUENCE [LARGE SCALE GENOMIC DNA]</scope>
</reference>
<evidence type="ECO:0000256" key="1">
    <source>
        <dbReference type="SAM" id="Phobius"/>
    </source>
</evidence>
<proteinExistence type="predicted"/>
<gene>
    <name evidence="2" type="ORF">UR34_C0009G0013</name>
</gene>
<evidence type="ECO:0000313" key="3">
    <source>
        <dbReference type="Proteomes" id="UP000034302"/>
    </source>
</evidence>
<accession>A0A0G0CKE0</accession>